<protein>
    <submittedName>
        <fullName evidence="2">Uncharacterized protein</fullName>
    </submittedName>
</protein>
<proteinExistence type="predicted"/>
<keyword evidence="3" id="KW-1185">Reference proteome</keyword>
<sequence length="98" mass="10610">MGGRWREQRLPAPHHQVIIETGSPDEDGRLGFPGDRLVAVLVRLSSEHPQAGQWFLEAGLGQFHGQGGPVFADLGAATAWIEHRLRTRRAGGLPGGLQ</sequence>
<dbReference type="Proteomes" id="UP000773614">
    <property type="component" value="Unassembled WGS sequence"/>
</dbReference>
<feature type="region of interest" description="Disordered" evidence="1">
    <location>
        <begin position="1"/>
        <end position="30"/>
    </location>
</feature>
<dbReference type="EMBL" id="SPKJ01000028">
    <property type="protein sequence ID" value="MYZ48094.1"/>
    <property type="molecule type" value="Genomic_DNA"/>
</dbReference>
<evidence type="ECO:0000256" key="1">
    <source>
        <dbReference type="SAM" id="MobiDB-lite"/>
    </source>
</evidence>
<accession>A0A964WTK3</accession>
<dbReference type="AlphaFoldDB" id="A0A964WTK3"/>
<reference evidence="2" key="1">
    <citation type="submission" date="2019-03" db="EMBL/GenBank/DDBJ databases">
        <title>Afifella sp. nov., isolated from activated sludge.</title>
        <authorList>
            <person name="Li Q."/>
            <person name="Liu Y."/>
        </authorList>
    </citation>
    <scope>NUCLEOTIDE SEQUENCE</scope>
    <source>
        <strain evidence="2">L72</strain>
    </source>
</reference>
<name>A0A964WTK3_9HYPH</name>
<comment type="caution">
    <text evidence="2">The sequence shown here is derived from an EMBL/GenBank/DDBJ whole genome shotgun (WGS) entry which is preliminary data.</text>
</comment>
<evidence type="ECO:0000313" key="3">
    <source>
        <dbReference type="Proteomes" id="UP000773614"/>
    </source>
</evidence>
<gene>
    <name evidence="2" type="ORF">E4O86_10255</name>
</gene>
<evidence type="ECO:0000313" key="2">
    <source>
        <dbReference type="EMBL" id="MYZ48094.1"/>
    </source>
</evidence>
<organism evidence="2 3">
    <name type="scientific">Propylenella binzhouense</name>
    <dbReference type="NCBI Taxonomy" id="2555902"/>
    <lineage>
        <taxon>Bacteria</taxon>
        <taxon>Pseudomonadati</taxon>
        <taxon>Pseudomonadota</taxon>
        <taxon>Alphaproteobacteria</taxon>
        <taxon>Hyphomicrobiales</taxon>
        <taxon>Propylenellaceae</taxon>
        <taxon>Propylenella</taxon>
    </lineage>
</organism>